<organism evidence="6 7">
    <name type="scientific">Spirobacillus cienkowskii</name>
    <dbReference type="NCBI Taxonomy" id="495820"/>
    <lineage>
        <taxon>Bacteria</taxon>
        <taxon>Pseudomonadati</taxon>
        <taxon>Bdellovibrionota</taxon>
        <taxon>Oligoflexia</taxon>
        <taxon>Silvanigrellales</taxon>
        <taxon>Spirobacillus</taxon>
    </lineage>
</organism>
<protein>
    <recommendedName>
        <fullName evidence="2">protein-glutamate methylesterase</fullName>
        <ecNumber evidence="2">3.1.1.61</ecNumber>
    </recommendedName>
</protein>
<keyword evidence="7" id="KW-1185">Reference proteome</keyword>
<accession>A0A369KV50</accession>
<feature type="domain" description="CheB-type methylesterase" evidence="5">
    <location>
        <begin position="1"/>
        <end position="87"/>
    </location>
</feature>
<dbReference type="InterPro" id="IPR000673">
    <property type="entry name" value="Sig_transdc_resp-reg_Me-estase"/>
</dbReference>
<dbReference type="GO" id="GO:0006935">
    <property type="term" value="P:chemotaxis"/>
    <property type="evidence" value="ECO:0007669"/>
    <property type="project" value="InterPro"/>
</dbReference>
<dbReference type="Pfam" id="PF01339">
    <property type="entry name" value="CheB_methylest"/>
    <property type="match status" value="1"/>
</dbReference>
<evidence type="ECO:0000313" key="7">
    <source>
        <dbReference type="Proteomes" id="UP000253934"/>
    </source>
</evidence>
<name>A0A369KV50_9BACT</name>
<dbReference type="EC" id="3.1.1.61" evidence="2"/>
<dbReference type="SUPFAM" id="SSF52738">
    <property type="entry name" value="Methylesterase CheB, C-terminal domain"/>
    <property type="match status" value="1"/>
</dbReference>
<keyword evidence="1" id="KW-0378">Hydrolase</keyword>
<gene>
    <name evidence="6" type="ORF">DCC88_04715</name>
</gene>
<reference evidence="6" key="1">
    <citation type="submission" date="2018-04" db="EMBL/GenBank/DDBJ databases">
        <title>Draft genome sequence of the Candidatus Spirobacillus cienkowskii, a pathogen of freshwater Daphnia species, reconstructed from hemolymph metagenomic reads.</title>
        <authorList>
            <person name="Bresciani L."/>
            <person name="Lemos L.N."/>
            <person name="Wale N."/>
            <person name="Lin J.Y."/>
            <person name="Fernandes G.R."/>
            <person name="Duffy M.A."/>
            <person name="Rodrigues J.M."/>
        </authorList>
    </citation>
    <scope>NUCLEOTIDE SEQUENCE [LARGE SCALE GENOMIC DNA]</scope>
    <source>
        <strain evidence="6">Binning01</strain>
    </source>
</reference>
<dbReference type="Proteomes" id="UP000253934">
    <property type="component" value="Unassembled WGS sequence"/>
</dbReference>
<dbReference type="AlphaFoldDB" id="A0A369KV50"/>
<dbReference type="EMBL" id="QOVW01000059">
    <property type="protein sequence ID" value="RDB36585.1"/>
    <property type="molecule type" value="Genomic_DNA"/>
</dbReference>
<dbReference type="Gene3D" id="3.40.50.180">
    <property type="entry name" value="Methylesterase CheB, C-terminal domain"/>
    <property type="match status" value="1"/>
</dbReference>
<sequence>MRPAVDNLFESIAKIYRNKCAAFILTGMGEDGKEGAQAIKSVQGHVIIQDEMSSTVWSMPGAVFGVGAYDRMENLDECAKYLVQLIQ</sequence>
<dbReference type="GO" id="GO:0005737">
    <property type="term" value="C:cytoplasm"/>
    <property type="evidence" value="ECO:0007669"/>
    <property type="project" value="InterPro"/>
</dbReference>
<dbReference type="PANTHER" id="PTHR42872:SF3">
    <property type="entry name" value="PROTEIN-GLUTAMATE METHYLESTERASE_PROTEIN-GLUTAMINE GLUTAMINASE 1"/>
    <property type="match status" value="1"/>
</dbReference>
<evidence type="ECO:0000256" key="4">
    <source>
        <dbReference type="PROSITE-ProRule" id="PRU00050"/>
    </source>
</evidence>
<dbReference type="PANTHER" id="PTHR42872">
    <property type="entry name" value="PROTEIN-GLUTAMATE METHYLESTERASE/PROTEIN-GLUTAMINE GLUTAMINASE"/>
    <property type="match status" value="1"/>
</dbReference>
<evidence type="ECO:0000256" key="3">
    <source>
        <dbReference type="ARBA" id="ARBA00048267"/>
    </source>
</evidence>
<dbReference type="InterPro" id="IPR035909">
    <property type="entry name" value="CheB_C"/>
</dbReference>
<dbReference type="PROSITE" id="PS50122">
    <property type="entry name" value="CHEB"/>
    <property type="match status" value="1"/>
</dbReference>
<dbReference type="GO" id="GO:0000156">
    <property type="term" value="F:phosphorelay response regulator activity"/>
    <property type="evidence" value="ECO:0007669"/>
    <property type="project" value="InterPro"/>
</dbReference>
<evidence type="ECO:0000256" key="1">
    <source>
        <dbReference type="ARBA" id="ARBA00022801"/>
    </source>
</evidence>
<dbReference type="GO" id="GO:0008984">
    <property type="term" value="F:protein-glutamate methylesterase activity"/>
    <property type="evidence" value="ECO:0007669"/>
    <property type="project" value="UniProtKB-EC"/>
</dbReference>
<proteinExistence type="predicted"/>
<comment type="caution">
    <text evidence="4">Lacks conserved residue(s) required for the propagation of feature annotation.</text>
</comment>
<comment type="catalytic activity">
    <reaction evidence="3">
        <text>[protein]-L-glutamate 5-O-methyl ester + H2O = L-glutamyl-[protein] + methanol + H(+)</text>
        <dbReference type="Rhea" id="RHEA:23236"/>
        <dbReference type="Rhea" id="RHEA-COMP:10208"/>
        <dbReference type="Rhea" id="RHEA-COMP:10311"/>
        <dbReference type="ChEBI" id="CHEBI:15377"/>
        <dbReference type="ChEBI" id="CHEBI:15378"/>
        <dbReference type="ChEBI" id="CHEBI:17790"/>
        <dbReference type="ChEBI" id="CHEBI:29973"/>
        <dbReference type="ChEBI" id="CHEBI:82795"/>
        <dbReference type="EC" id="3.1.1.61"/>
    </reaction>
</comment>
<evidence type="ECO:0000313" key="6">
    <source>
        <dbReference type="EMBL" id="RDB36585.1"/>
    </source>
</evidence>
<evidence type="ECO:0000256" key="2">
    <source>
        <dbReference type="ARBA" id="ARBA00039140"/>
    </source>
</evidence>
<evidence type="ECO:0000259" key="5">
    <source>
        <dbReference type="PROSITE" id="PS50122"/>
    </source>
</evidence>
<comment type="caution">
    <text evidence="6">The sequence shown here is derived from an EMBL/GenBank/DDBJ whole genome shotgun (WGS) entry which is preliminary data.</text>
</comment>